<gene>
    <name evidence="1" type="ORF">HMPREF9997_01640</name>
</gene>
<dbReference type="HOGENOM" id="CLU_2632119_0_0_11"/>
<protein>
    <submittedName>
        <fullName evidence="1">Uncharacterized protein</fullName>
    </submittedName>
</protein>
<dbReference type="EMBL" id="AMEM01000022">
    <property type="protein sequence ID" value="EKX89737.1"/>
    <property type="molecule type" value="Genomic_DNA"/>
</dbReference>
<evidence type="ECO:0000313" key="2">
    <source>
        <dbReference type="Proteomes" id="UP000010445"/>
    </source>
</evidence>
<comment type="caution">
    <text evidence="1">The sequence shown here is derived from an EMBL/GenBank/DDBJ whole genome shotgun (WGS) entry which is preliminary data.</text>
</comment>
<keyword evidence="2" id="KW-1185">Reference proteome</keyword>
<evidence type="ECO:0000313" key="1">
    <source>
        <dbReference type="EMBL" id="EKX89737.1"/>
    </source>
</evidence>
<dbReference type="AlphaFoldDB" id="L1MER9"/>
<reference evidence="1 2" key="1">
    <citation type="submission" date="2012-05" db="EMBL/GenBank/DDBJ databases">
        <authorList>
            <person name="Weinstock G."/>
            <person name="Sodergren E."/>
            <person name="Lobos E.A."/>
            <person name="Fulton L."/>
            <person name="Fulton R."/>
            <person name="Courtney L."/>
            <person name="Fronick C."/>
            <person name="O'Laughlin M."/>
            <person name="Godfrey J."/>
            <person name="Wilson R.M."/>
            <person name="Miner T."/>
            <person name="Farmer C."/>
            <person name="Delehaunty K."/>
            <person name="Cordes M."/>
            <person name="Minx P."/>
            <person name="Tomlinson C."/>
            <person name="Chen J."/>
            <person name="Wollam A."/>
            <person name="Pepin K.H."/>
            <person name="Bhonagiri V."/>
            <person name="Zhang X."/>
            <person name="Suruliraj S."/>
            <person name="Warren W."/>
            <person name="Mitreva M."/>
            <person name="Mardis E.R."/>
            <person name="Wilson R.K."/>
        </authorList>
    </citation>
    <scope>NUCLEOTIDE SEQUENCE [LARGE SCALE GENOMIC DNA]</scope>
    <source>
        <strain evidence="1 2">F0235</strain>
    </source>
</reference>
<proteinExistence type="predicted"/>
<dbReference type="PATRIC" id="fig|1035195.3.peg.1480"/>
<dbReference type="STRING" id="1035195.HMPREF9997_01640"/>
<accession>L1MER9</accession>
<dbReference type="Proteomes" id="UP000010445">
    <property type="component" value="Unassembled WGS sequence"/>
</dbReference>
<sequence length="77" mass="8769">MVFVVKDFNSSPWLLWCVRLASRLASRSAFHGTRGSSLMRSLSKSDVFHCNPAEHLPLSHPPVCSLAWVLWHAWVHD</sequence>
<organism evidence="1 2">
    <name type="scientific">Corynebacterium durum F0235</name>
    <dbReference type="NCBI Taxonomy" id="1035195"/>
    <lineage>
        <taxon>Bacteria</taxon>
        <taxon>Bacillati</taxon>
        <taxon>Actinomycetota</taxon>
        <taxon>Actinomycetes</taxon>
        <taxon>Mycobacteriales</taxon>
        <taxon>Corynebacteriaceae</taxon>
        <taxon>Corynebacterium</taxon>
    </lineage>
</organism>
<name>L1MER9_9CORY</name>